<feature type="domain" description="THAP-type" evidence="18">
    <location>
        <begin position="1"/>
        <end position="84"/>
    </location>
</feature>
<evidence type="ECO:0000259" key="17">
    <source>
        <dbReference type="PROSITE" id="PS50157"/>
    </source>
</evidence>
<keyword evidence="20" id="KW-1185">Reference proteome</keyword>
<evidence type="ECO:0000313" key="19">
    <source>
        <dbReference type="EMBL" id="KAI9552410.1"/>
    </source>
</evidence>
<proteinExistence type="inferred from homology"/>
<feature type="compositionally biased region" description="Basic residues" evidence="16">
    <location>
        <begin position="879"/>
        <end position="890"/>
    </location>
</feature>
<feature type="compositionally biased region" description="Basic and acidic residues" evidence="16">
    <location>
        <begin position="638"/>
        <end position="654"/>
    </location>
</feature>
<keyword evidence="15" id="KW-0175">Coiled coil</keyword>
<feature type="coiled-coil region" evidence="15">
    <location>
        <begin position="950"/>
        <end position="1019"/>
    </location>
</feature>
<dbReference type="GO" id="GO:0003677">
    <property type="term" value="F:DNA binding"/>
    <property type="evidence" value="ECO:0007669"/>
    <property type="project" value="UniProtKB-UniRule"/>
</dbReference>
<dbReference type="SUPFAM" id="SSF57667">
    <property type="entry name" value="beta-beta-alpha zinc fingers"/>
    <property type="match status" value="2"/>
</dbReference>
<reference evidence="19 20" key="1">
    <citation type="submission" date="2022-05" db="EMBL/GenBank/DDBJ databases">
        <title>A multi-omics perspective on studying reproductive biology in Daphnia sinensis.</title>
        <authorList>
            <person name="Jia J."/>
        </authorList>
    </citation>
    <scope>NUCLEOTIDE SEQUENCE [LARGE SCALE GENOMIC DNA]</scope>
    <source>
        <strain evidence="19 20">WSL</strain>
    </source>
</reference>
<evidence type="ECO:0000256" key="12">
    <source>
        <dbReference type="ARBA" id="ARBA00023242"/>
    </source>
</evidence>
<evidence type="ECO:0000256" key="3">
    <source>
        <dbReference type="ARBA" id="ARBA00007746"/>
    </source>
</evidence>
<dbReference type="AlphaFoldDB" id="A0AAD5KZ99"/>
<dbReference type="Gene3D" id="3.30.160.60">
    <property type="entry name" value="Classic Zinc Finger"/>
    <property type="match status" value="2"/>
</dbReference>
<evidence type="ECO:0000313" key="20">
    <source>
        <dbReference type="Proteomes" id="UP000820818"/>
    </source>
</evidence>
<dbReference type="Proteomes" id="UP000820818">
    <property type="component" value="Linkage Group LG10"/>
</dbReference>
<feature type="region of interest" description="Disordered" evidence="16">
    <location>
        <begin position="618"/>
        <end position="657"/>
    </location>
</feature>
<dbReference type="SMART" id="SM00980">
    <property type="entry name" value="THAP"/>
    <property type="match status" value="1"/>
</dbReference>
<dbReference type="InterPro" id="IPR013087">
    <property type="entry name" value="Znf_C2H2_type"/>
</dbReference>
<dbReference type="GO" id="GO:0035282">
    <property type="term" value="P:segmentation"/>
    <property type="evidence" value="ECO:0007669"/>
    <property type="project" value="UniProtKB-KW"/>
</dbReference>
<feature type="region of interest" description="Disordered" evidence="16">
    <location>
        <begin position="261"/>
        <end position="350"/>
    </location>
</feature>
<evidence type="ECO:0000256" key="8">
    <source>
        <dbReference type="ARBA" id="ARBA00022737"/>
    </source>
</evidence>
<keyword evidence="5" id="KW-0217">Developmental protein</keyword>
<feature type="region of interest" description="Disordered" evidence="16">
    <location>
        <begin position="475"/>
        <end position="495"/>
    </location>
</feature>
<feature type="compositionally biased region" description="Polar residues" evidence="16">
    <location>
        <begin position="272"/>
        <end position="281"/>
    </location>
</feature>
<evidence type="ECO:0000256" key="16">
    <source>
        <dbReference type="SAM" id="MobiDB-lite"/>
    </source>
</evidence>
<keyword evidence="6" id="KW-0302">Gap protein</keyword>
<dbReference type="PROSITE" id="PS00028">
    <property type="entry name" value="ZINC_FINGER_C2H2_1"/>
    <property type="match status" value="1"/>
</dbReference>
<name>A0AAD5KZ99_9CRUS</name>
<comment type="caution">
    <text evidence="19">The sequence shown here is derived from an EMBL/GenBank/DDBJ whole genome shotgun (WGS) entry which is preliminary data.</text>
</comment>
<comment type="similarity">
    <text evidence="3">Belongs to the hunchback C2H2-type zinc-finger protein family.</text>
</comment>
<dbReference type="Gene3D" id="6.20.210.20">
    <property type="entry name" value="THAP domain"/>
    <property type="match status" value="1"/>
</dbReference>
<feature type="compositionally biased region" description="Low complexity" evidence="16">
    <location>
        <begin position="804"/>
        <end position="830"/>
    </location>
</feature>
<keyword evidence="11 14" id="KW-0238">DNA-binding</keyword>
<evidence type="ECO:0000256" key="15">
    <source>
        <dbReference type="SAM" id="Coils"/>
    </source>
</evidence>
<evidence type="ECO:0000256" key="5">
    <source>
        <dbReference type="ARBA" id="ARBA00022473"/>
    </source>
</evidence>
<dbReference type="SMART" id="SM00355">
    <property type="entry name" value="ZnF_C2H2"/>
    <property type="match status" value="9"/>
</dbReference>
<organism evidence="19 20">
    <name type="scientific">Daphnia sinensis</name>
    <dbReference type="NCBI Taxonomy" id="1820382"/>
    <lineage>
        <taxon>Eukaryota</taxon>
        <taxon>Metazoa</taxon>
        <taxon>Ecdysozoa</taxon>
        <taxon>Arthropoda</taxon>
        <taxon>Crustacea</taxon>
        <taxon>Branchiopoda</taxon>
        <taxon>Diplostraca</taxon>
        <taxon>Cladocera</taxon>
        <taxon>Anomopoda</taxon>
        <taxon>Daphniidae</taxon>
        <taxon>Daphnia</taxon>
        <taxon>Daphnia similis group</taxon>
    </lineage>
</organism>
<gene>
    <name evidence="19" type="ORF">GHT06_022776</name>
</gene>
<accession>A0AAD5KZ99</accession>
<evidence type="ECO:0000256" key="1">
    <source>
        <dbReference type="ARBA" id="ARBA00003983"/>
    </source>
</evidence>
<dbReference type="InterPro" id="IPR038441">
    <property type="entry name" value="THAP_Znf_sf"/>
</dbReference>
<feature type="coiled-coil region" evidence="15">
    <location>
        <begin position="1048"/>
        <end position="1131"/>
    </location>
</feature>
<evidence type="ECO:0000256" key="4">
    <source>
        <dbReference type="ARBA" id="ARBA00013638"/>
    </source>
</evidence>
<evidence type="ECO:0000256" key="6">
    <source>
        <dbReference type="ARBA" id="ARBA00022492"/>
    </source>
</evidence>
<dbReference type="EMBL" id="WJBH02000010">
    <property type="protein sequence ID" value="KAI9552410.1"/>
    <property type="molecule type" value="Genomic_DNA"/>
</dbReference>
<keyword evidence="12" id="KW-0539">Nucleus</keyword>
<dbReference type="PANTHER" id="PTHR24392">
    <property type="entry name" value="ZINC FINGER PROTEIN"/>
    <property type="match status" value="1"/>
</dbReference>
<comment type="subcellular location">
    <subcellularLocation>
        <location evidence="2">Nucleus</location>
    </subcellularLocation>
</comment>
<evidence type="ECO:0000256" key="9">
    <source>
        <dbReference type="ARBA" id="ARBA00022771"/>
    </source>
</evidence>
<protein>
    <recommendedName>
        <fullName evidence="4">Protein hunchback</fullName>
    </recommendedName>
</protein>
<evidence type="ECO:0000256" key="14">
    <source>
        <dbReference type="PROSITE-ProRule" id="PRU00309"/>
    </source>
</evidence>
<feature type="compositionally biased region" description="Low complexity" evidence="16">
    <location>
        <begin position="864"/>
        <end position="878"/>
    </location>
</feature>
<feature type="compositionally biased region" description="Basic and acidic residues" evidence="16">
    <location>
        <begin position="480"/>
        <end position="492"/>
    </location>
</feature>
<comment type="function">
    <text evidence="1">Gap class segmentation protein that controls development of head structures.</text>
</comment>
<dbReference type="InterPro" id="IPR006612">
    <property type="entry name" value="THAP_Znf"/>
</dbReference>
<feature type="domain" description="C2H2-type" evidence="17">
    <location>
        <begin position="499"/>
        <end position="526"/>
    </location>
</feature>
<evidence type="ECO:0000259" key="18">
    <source>
        <dbReference type="PROSITE" id="PS50950"/>
    </source>
</evidence>
<keyword evidence="9 13" id="KW-0863">Zinc-finger</keyword>
<dbReference type="SUPFAM" id="SSF57716">
    <property type="entry name" value="Glucocorticoid receptor-like (DNA-binding domain)"/>
    <property type="match status" value="1"/>
</dbReference>
<dbReference type="GO" id="GO:0005634">
    <property type="term" value="C:nucleus"/>
    <property type="evidence" value="ECO:0007669"/>
    <property type="project" value="UniProtKB-SubCell"/>
</dbReference>
<evidence type="ECO:0000256" key="10">
    <source>
        <dbReference type="ARBA" id="ARBA00022833"/>
    </source>
</evidence>
<evidence type="ECO:0000256" key="11">
    <source>
        <dbReference type="ARBA" id="ARBA00023125"/>
    </source>
</evidence>
<keyword evidence="8" id="KW-0677">Repeat</keyword>
<dbReference type="PROSITE" id="PS50950">
    <property type="entry name" value="ZF_THAP"/>
    <property type="match status" value="1"/>
</dbReference>
<evidence type="ECO:0000256" key="13">
    <source>
        <dbReference type="PROSITE-ProRule" id="PRU00042"/>
    </source>
</evidence>
<keyword evidence="7" id="KW-0479">Metal-binding</keyword>
<feature type="compositionally biased region" description="Polar residues" evidence="16">
    <location>
        <begin position="576"/>
        <end position="593"/>
    </location>
</feature>
<evidence type="ECO:0000256" key="7">
    <source>
        <dbReference type="ARBA" id="ARBA00022723"/>
    </source>
</evidence>
<feature type="compositionally biased region" description="Polar residues" evidence="16">
    <location>
        <begin position="298"/>
        <end position="307"/>
    </location>
</feature>
<feature type="region of interest" description="Disordered" evidence="16">
    <location>
        <begin position="787"/>
        <end position="927"/>
    </location>
</feature>
<dbReference type="InterPro" id="IPR036236">
    <property type="entry name" value="Znf_C2H2_sf"/>
</dbReference>
<dbReference type="PANTHER" id="PTHR24392:SF49">
    <property type="entry name" value="PROTEIN HUNCHBACK"/>
    <property type="match status" value="1"/>
</dbReference>
<dbReference type="GO" id="GO:0008270">
    <property type="term" value="F:zinc ion binding"/>
    <property type="evidence" value="ECO:0007669"/>
    <property type="project" value="UniProtKB-KW"/>
</dbReference>
<feature type="compositionally biased region" description="Polar residues" evidence="16">
    <location>
        <begin position="851"/>
        <end position="863"/>
    </location>
</feature>
<feature type="region of interest" description="Disordered" evidence="16">
    <location>
        <begin position="574"/>
        <end position="593"/>
    </location>
</feature>
<sequence length="1187" mass="134940">MKKCCISSCPKPANLVCFDIPKDVQRRKEWMININRDKSVIKVTNDDTTAVCSLHFKQSDYIYLLHGDQTTKRKISEDAVPSVFPWTHDWHSNYTAEMEIAHLNKRSSHSPDSQASIPNIGLPEGETVQLGNVESLGIAVTENACPDSSANSSYRLNTENMKNLLVNAIQSKSTDHGMQFSTSTSNSNSRVETSEEEDIKHFNVLSQIHYSCISCEFKSKDIISLREHRMKHHPEIKSEYIHGNWTDAKCQEIRNYESPIRQFQTQEKDKSSSQLLVQTSSKCDEHNKNRKSSCVKGPQNSKDNPLRQQKHTKKTDFGSEVPVVNHTETSSNNMDPSPALFSKKDSPQHSKRHVKNWYPCTQCSFRTPNAKKLKAHVKENHPLTANTSTEQPSRKAVPKEKEIWTSCRAFPGVSRSDLKKRRIKGQYYYLCPDTNCSFRARDTSSVFRHCQTTHDLTIDQNYPCSNSSLKTTISPSLASSDKEPHETSKTSDKTGSSRYYCELCNFSVNKKDRLKNHKRRHTEDSRYRCSKCSYSVPTIRQLTFHETNHHLDGFFCNRCNYKSKSLTEKNNHYESVHNNTGKNLSRSSEQPSNSDCDLEHVCTQCSFKTSSRDRFHMHEKTHVPSSVGSSTEELEIEDTQRKTTEKMKKKREDSNSSIRTPKLIERLVYQCPHCSFWARAVSSFHQHLMAHEKTPTFKCSHCDFNARYRIAITKHIKKSPQETHSSACWIMTKPIPENQYPEYLKTSLIPELEYSGPRKITSLASDEGLKRDASSDSSDSSWKLFCESSSENNTDDGSQEWVPSSSLSSAQTKDDSSSSLSFEITSDSSLGYKRKPSSRSSSSSDSRLKAKNQSSAQNSPLTDKSSSSLTSGIILRSSSRTRRHRRKRLRIHSDDETEQENPLKLDAASASNSAGKKKMKLSIPDDGQQETYVRPTQILAIIPQSPFPALDDASAERHAKELMVKEAQNKINEMRTEQLKMVEADSVSELELSKLKESKKVAEQRLMKLSGQKIEAELQLRTQQCQELKFSLAMYEPGQESDFNKSALVESQKLVAESEAKLAEIRRTIEGLQEEIESLDCQIKESEESHAGAVQLLEIFESEMSEKEAELVRLQEDLAKCVSNIRQLVAEERKLVGTRTAMCKEELKRLYMNGLSKIREKERNLLNVLDGYLTDNSGSHNEGETID</sequence>
<keyword evidence="10" id="KW-0862">Zinc</keyword>
<feature type="compositionally biased region" description="Polar residues" evidence="16">
    <location>
        <begin position="326"/>
        <end position="335"/>
    </location>
</feature>
<evidence type="ECO:0000256" key="2">
    <source>
        <dbReference type="ARBA" id="ARBA00004123"/>
    </source>
</evidence>
<dbReference type="PROSITE" id="PS50157">
    <property type="entry name" value="ZINC_FINGER_C2H2_2"/>
    <property type="match status" value="1"/>
</dbReference>